<accession>A0ACC2ZRP6</accession>
<protein>
    <submittedName>
        <fullName evidence="1">Uncharacterized protein</fullName>
    </submittedName>
</protein>
<comment type="caution">
    <text evidence="1">The sequence shown here is derived from an EMBL/GenBank/DDBJ whole genome shotgun (WGS) entry which is preliminary data.</text>
</comment>
<evidence type="ECO:0000313" key="1">
    <source>
        <dbReference type="EMBL" id="KAJ9650296.1"/>
    </source>
</evidence>
<gene>
    <name evidence="1" type="ORF">H2198_010396</name>
</gene>
<sequence>MQEAIASLPSAHAICAAVIAAFHLWHERREMIPALARELSSVPGYASSFDLDYAEGDCAGLTIFEVDIHRGREQHFLGVLYGESVMTVFLYSPRTFTLSAGRDQSADYDSDQMLTSDPRRMDELDAVGMFHQVPKHPPCPTVPPLATNGIPLRLTRNPMQESIALPDVYTATAAIAAAFHLRHLNCGTVHELEVDISSMPGHVTSFVLDFAGGNYSGVSILQVESIHRGPEPQYVGVVYGEVTLGVFLYDPDMFTLTPERDDDADYDSGQMVTADPQAMGELDAFGLFFQLENVQLHELASVDFMF</sequence>
<reference evidence="1" key="1">
    <citation type="submission" date="2022-10" db="EMBL/GenBank/DDBJ databases">
        <title>Culturing micro-colonial fungi from biological soil crusts in the Mojave desert and describing Neophaeococcomyces mojavensis, and introducing the new genera and species Taxawa tesnikishii.</title>
        <authorList>
            <person name="Kurbessoian T."/>
            <person name="Stajich J.E."/>
        </authorList>
    </citation>
    <scope>NUCLEOTIDE SEQUENCE</scope>
    <source>
        <strain evidence="1">JES_112</strain>
    </source>
</reference>
<evidence type="ECO:0000313" key="2">
    <source>
        <dbReference type="Proteomes" id="UP001172386"/>
    </source>
</evidence>
<dbReference type="EMBL" id="JAPDRQ010000359">
    <property type="protein sequence ID" value="KAJ9650296.1"/>
    <property type="molecule type" value="Genomic_DNA"/>
</dbReference>
<organism evidence="1 2">
    <name type="scientific">Neophaeococcomyces mojaviensis</name>
    <dbReference type="NCBI Taxonomy" id="3383035"/>
    <lineage>
        <taxon>Eukaryota</taxon>
        <taxon>Fungi</taxon>
        <taxon>Dikarya</taxon>
        <taxon>Ascomycota</taxon>
        <taxon>Pezizomycotina</taxon>
        <taxon>Eurotiomycetes</taxon>
        <taxon>Chaetothyriomycetidae</taxon>
        <taxon>Chaetothyriales</taxon>
        <taxon>Chaetothyriales incertae sedis</taxon>
        <taxon>Neophaeococcomyces</taxon>
    </lineage>
</organism>
<dbReference type="Proteomes" id="UP001172386">
    <property type="component" value="Unassembled WGS sequence"/>
</dbReference>
<keyword evidence="2" id="KW-1185">Reference proteome</keyword>
<name>A0ACC2ZRP6_9EURO</name>
<proteinExistence type="predicted"/>